<name>A0A8X7WXH5_POLSE</name>
<dbReference type="Gene3D" id="1.10.20.10">
    <property type="entry name" value="Histone, subunit A"/>
    <property type="match status" value="1"/>
</dbReference>
<gene>
    <name evidence="2" type="primary">H2b3_0</name>
    <name evidence="2" type="ORF">GTO96_0013450</name>
</gene>
<dbReference type="GO" id="GO:0000786">
    <property type="term" value="C:nucleosome"/>
    <property type="evidence" value="ECO:0007669"/>
    <property type="project" value="InterPro"/>
</dbReference>
<protein>
    <submittedName>
        <fullName evidence="2">H2B3 protein</fullName>
    </submittedName>
</protein>
<feature type="non-terminal residue" evidence="2">
    <location>
        <position position="92"/>
    </location>
</feature>
<comment type="caution">
    <text evidence="2">The sequence shown here is derived from an EMBL/GenBank/DDBJ whole genome shotgun (WGS) entry which is preliminary data.</text>
</comment>
<reference evidence="2 3" key="1">
    <citation type="journal article" date="2021" name="Cell">
        <title>Tracing the genetic footprints of vertebrate landing in non-teleost ray-finned fishes.</title>
        <authorList>
            <person name="Bi X."/>
            <person name="Wang K."/>
            <person name="Yang L."/>
            <person name="Pan H."/>
            <person name="Jiang H."/>
            <person name="Wei Q."/>
            <person name="Fang M."/>
            <person name="Yu H."/>
            <person name="Zhu C."/>
            <person name="Cai Y."/>
            <person name="He Y."/>
            <person name="Gan X."/>
            <person name="Zeng H."/>
            <person name="Yu D."/>
            <person name="Zhu Y."/>
            <person name="Jiang H."/>
            <person name="Qiu Q."/>
            <person name="Yang H."/>
            <person name="Zhang Y.E."/>
            <person name="Wang W."/>
            <person name="Zhu M."/>
            <person name="He S."/>
            <person name="Zhang G."/>
        </authorList>
    </citation>
    <scope>NUCLEOTIDE SEQUENCE [LARGE SCALE GENOMIC DNA]</scope>
    <source>
        <strain evidence="2">Bchr_013</strain>
    </source>
</reference>
<keyword evidence="3" id="KW-1185">Reference proteome</keyword>
<accession>A0A8X7WXH5</accession>
<evidence type="ECO:0000313" key="3">
    <source>
        <dbReference type="Proteomes" id="UP000886611"/>
    </source>
</evidence>
<evidence type="ECO:0000256" key="1">
    <source>
        <dbReference type="ARBA" id="ARBA00006846"/>
    </source>
</evidence>
<dbReference type="GO" id="GO:0030527">
    <property type="term" value="F:structural constituent of chromatin"/>
    <property type="evidence" value="ECO:0007669"/>
    <property type="project" value="InterPro"/>
</dbReference>
<organism evidence="2 3">
    <name type="scientific">Polypterus senegalus</name>
    <name type="common">Senegal bichir</name>
    <dbReference type="NCBI Taxonomy" id="55291"/>
    <lineage>
        <taxon>Eukaryota</taxon>
        <taxon>Metazoa</taxon>
        <taxon>Chordata</taxon>
        <taxon>Craniata</taxon>
        <taxon>Vertebrata</taxon>
        <taxon>Euteleostomi</taxon>
        <taxon>Actinopterygii</taxon>
        <taxon>Polypteriformes</taxon>
        <taxon>Polypteridae</taxon>
        <taxon>Polypterus</taxon>
    </lineage>
</organism>
<proteinExistence type="inferred from homology"/>
<dbReference type="EMBL" id="JAATIS010008602">
    <property type="protein sequence ID" value="KAG2456722.1"/>
    <property type="molecule type" value="Genomic_DNA"/>
</dbReference>
<dbReference type="PRINTS" id="PR00621">
    <property type="entry name" value="HISTONEH2B"/>
</dbReference>
<dbReference type="SUPFAM" id="SSF47113">
    <property type="entry name" value="Histone-fold"/>
    <property type="match status" value="1"/>
</dbReference>
<dbReference type="GO" id="GO:0046982">
    <property type="term" value="F:protein heterodimerization activity"/>
    <property type="evidence" value="ECO:0007669"/>
    <property type="project" value="InterPro"/>
</dbReference>
<comment type="similarity">
    <text evidence="1">Belongs to the histone H2B family.</text>
</comment>
<dbReference type="Proteomes" id="UP000886611">
    <property type="component" value="Unassembled WGS sequence"/>
</dbReference>
<feature type="non-terminal residue" evidence="2">
    <location>
        <position position="1"/>
    </location>
</feature>
<sequence>MARSVFISVQKHIEKKKGVYSSRIYKAVKQGSGITGILAKTTSHSGNDYLRLVASEAARLALGNKRRAITCREIQRAARTLALKDAKLDSAI</sequence>
<evidence type="ECO:0000313" key="2">
    <source>
        <dbReference type="EMBL" id="KAG2456722.1"/>
    </source>
</evidence>
<dbReference type="GO" id="GO:0003677">
    <property type="term" value="F:DNA binding"/>
    <property type="evidence" value="ECO:0007669"/>
    <property type="project" value="InterPro"/>
</dbReference>
<dbReference type="AlphaFoldDB" id="A0A8X7WXH5"/>
<dbReference type="InterPro" id="IPR009072">
    <property type="entry name" value="Histone-fold"/>
</dbReference>
<dbReference type="InterPro" id="IPR000558">
    <property type="entry name" value="Histone_H2B"/>
</dbReference>